<organism evidence="1 2">
    <name type="scientific">Paracoccus haematequi</name>
    <dbReference type="NCBI Taxonomy" id="2491866"/>
    <lineage>
        <taxon>Bacteria</taxon>
        <taxon>Pseudomonadati</taxon>
        <taxon>Pseudomonadota</taxon>
        <taxon>Alphaproteobacteria</taxon>
        <taxon>Rhodobacterales</taxon>
        <taxon>Paracoccaceae</taxon>
        <taxon>Paracoccus</taxon>
    </lineage>
</organism>
<evidence type="ECO:0000313" key="1">
    <source>
        <dbReference type="EMBL" id="VDS10052.1"/>
    </source>
</evidence>
<evidence type="ECO:0000313" key="2">
    <source>
        <dbReference type="Proteomes" id="UP000270743"/>
    </source>
</evidence>
<protein>
    <submittedName>
        <fullName evidence="1">Uncharacterized protein</fullName>
    </submittedName>
</protein>
<name>A0A447IRD7_9RHOB</name>
<dbReference type="Proteomes" id="UP000270743">
    <property type="component" value="Unassembled WGS sequence"/>
</dbReference>
<gene>
    <name evidence="1" type="ORF">PARHAE_03263</name>
</gene>
<sequence length="84" mass="9225">MPHTDGMSTFVTKTPAERLQILEALEEAMSSGAYSIAHEGKTITFRTLSEMTLLHSMLCRSLNINPNAAAAAKPRILRGVLRVR</sequence>
<dbReference type="AlphaFoldDB" id="A0A447IRD7"/>
<keyword evidence="2" id="KW-1185">Reference proteome</keyword>
<accession>A0A447IRD7</accession>
<reference evidence="1 2" key="1">
    <citation type="submission" date="2018-12" db="EMBL/GenBank/DDBJ databases">
        <authorList>
            <person name="Criscuolo A."/>
        </authorList>
    </citation>
    <scope>NUCLEOTIDE SEQUENCE [LARGE SCALE GENOMIC DNA]</scope>
    <source>
        <strain evidence="1">ACIP1116241</strain>
    </source>
</reference>
<dbReference type="EMBL" id="UZWE01000050">
    <property type="protein sequence ID" value="VDS10052.1"/>
    <property type="molecule type" value="Genomic_DNA"/>
</dbReference>
<proteinExistence type="predicted"/>